<keyword evidence="5" id="KW-0067">ATP-binding</keyword>
<keyword evidence="9" id="KW-1185">Reference proteome</keyword>
<name>A0AA39FS68_MICHY</name>
<dbReference type="GO" id="GO:0005634">
    <property type="term" value="C:nucleus"/>
    <property type="evidence" value="ECO:0007669"/>
    <property type="project" value="UniProtKB-SubCell"/>
</dbReference>
<dbReference type="Pfam" id="PF03215">
    <property type="entry name" value="Rad17"/>
    <property type="match status" value="1"/>
</dbReference>
<organism evidence="8 9">
    <name type="scientific">Microctonus hyperodae</name>
    <name type="common">Parasitoid wasp</name>
    <dbReference type="NCBI Taxonomy" id="165561"/>
    <lineage>
        <taxon>Eukaryota</taxon>
        <taxon>Metazoa</taxon>
        <taxon>Ecdysozoa</taxon>
        <taxon>Arthropoda</taxon>
        <taxon>Hexapoda</taxon>
        <taxon>Insecta</taxon>
        <taxon>Pterygota</taxon>
        <taxon>Neoptera</taxon>
        <taxon>Endopterygota</taxon>
        <taxon>Hymenoptera</taxon>
        <taxon>Apocrita</taxon>
        <taxon>Ichneumonoidea</taxon>
        <taxon>Braconidae</taxon>
        <taxon>Euphorinae</taxon>
        <taxon>Microctonus</taxon>
    </lineage>
</organism>
<protein>
    <recommendedName>
        <fullName evidence="10">Cell cycle checkpoint protein RAD17</fullName>
    </recommendedName>
</protein>
<dbReference type="GO" id="GO:0000077">
    <property type="term" value="P:DNA damage checkpoint signaling"/>
    <property type="evidence" value="ECO:0007669"/>
    <property type="project" value="TreeGrafter"/>
</dbReference>
<accession>A0AA39FS68</accession>
<gene>
    <name evidence="8" type="ORF">PV327_010556</name>
</gene>
<dbReference type="GO" id="GO:0006281">
    <property type="term" value="P:DNA repair"/>
    <property type="evidence" value="ECO:0007669"/>
    <property type="project" value="InterPro"/>
</dbReference>
<evidence type="ECO:0000256" key="3">
    <source>
        <dbReference type="ARBA" id="ARBA00022741"/>
    </source>
</evidence>
<dbReference type="AlphaFoldDB" id="A0AA39FS68"/>
<evidence type="ECO:0000256" key="6">
    <source>
        <dbReference type="ARBA" id="ARBA00023242"/>
    </source>
</evidence>
<dbReference type="EMBL" id="JAQQBR010000006">
    <property type="protein sequence ID" value="KAK0174832.1"/>
    <property type="molecule type" value="Genomic_DNA"/>
</dbReference>
<dbReference type="PANTHER" id="PTHR12172">
    <property type="entry name" value="CELL CYCLE CHECKPOINT PROTEIN RAD17"/>
    <property type="match status" value="1"/>
</dbReference>
<dbReference type="InterPro" id="IPR027417">
    <property type="entry name" value="P-loop_NTPase"/>
</dbReference>
<keyword evidence="6" id="KW-0539">Nucleus</keyword>
<reference evidence="8" key="1">
    <citation type="journal article" date="2023" name="bioRxiv">
        <title>Scaffold-level genome assemblies of two parasitoid biocontrol wasps reveal the parthenogenesis mechanism and an associated novel virus.</title>
        <authorList>
            <person name="Inwood S."/>
            <person name="Skelly J."/>
            <person name="Guhlin J."/>
            <person name="Harrop T."/>
            <person name="Goldson S."/>
            <person name="Dearden P."/>
        </authorList>
    </citation>
    <scope>NUCLEOTIDE SEQUENCE</scope>
    <source>
        <strain evidence="8">Lincoln</strain>
        <tissue evidence="8">Whole body</tissue>
    </source>
</reference>
<evidence type="ECO:0000256" key="5">
    <source>
        <dbReference type="ARBA" id="ARBA00022840"/>
    </source>
</evidence>
<dbReference type="Gene3D" id="3.40.50.300">
    <property type="entry name" value="P-loop containing nucleotide triphosphate hydrolases"/>
    <property type="match status" value="1"/>
</dbReference>
<sequence length="472" mass="53803">MPPVKKMKSDSGWADLNLDFSTDKIEQTKLNDCKKIIKKTSANVVNIDNGLETVFKKRNKQGNSLATLLKACDPTEPSHLSVSKRKQNELSNWLYQQKIQPGKPRILILSGPSGCGKTVTLKVLAKENDFEVIEWITPSDSGIYENYTISRQADKFLEFLIRTTRYNSVLENDRSTRRLLLVKDIPNVYFFNKDSFHQLLIDYLELGREPLVFICPDSEGSRVQFSLFPTDIVEKFHIDIINVNATTSTAMKNMLKRISTILNDKGGHMLNVTQHSIDEVLSNDIGDVRSTLLNIIFTSLKVPVDSKLKSDCGIRGESLGLLHGIGRVINPKRIYDGKLWKFSHDPDEIAGYFQSQASIFLHFLHENYLNTMAKIEQVDYCSDIMSLSDTISTEWRDPNLLKVNLSLCIRGAMVFNENPVTQWNPVRKPKSIEFKHQRDLGVAEERWYKSIICPTPSQEQNNLDNSIEIVDD</sequence>
<dbReference type="SUPFAM" id="SSF52540">
    <property type="entry name" value="P-loop containing nucleoside triphosphate hydrolases"/>
    <property type="match status" value="1"/>
</dbReference>
<dbReference type="InterPro" id="IPR004582">
    <property type="entry name" value="Checkpoint_prot_Rad17_Rad24"/>
</dbReference>
<keyword evidence="3" id="KW-0547">Nucleotide-binding</keyword>
<evidence type="ECO:0008006" key="10">
    <source>
        <dbReference type="Google" id="ProtNLM"/>
    </source>
</evidence>
<keyword evidence="4" id="KW-0227">DNA damage</keyword>
<dbReference type="GO" id="GO:0033314">
    <property type="term" value="P:mitotic DNA replication checkpoint signaling"/>
    <property type="evidence" value="ECO:0007669"/>
    <property type="project" value="TreeGrafter"/>
</dbReference>
<dbReference type="GO" id="GO:0005524">
    <property type="term" value="F:ATP binding"/>
    <property type="evidence" value="ECO:0007669"/>
    <property type="project" value="UniProtKB-KW"/>
</dbReference>
<evidence type="ECO:0000256" key="4">
    <source>
        <dbReference type="ARBA" id="ARBA00022763"/>
    </source>
</evidence>
<evidence type="ECO:0000256" key="1">
    <source>
        <dbReference type="ARBA" id="ARBA00004123"/>
    </source>
</evidence>
<dbReference type="GO" id="GO:0003682">
    <property type="term" value="F:chromatin binding"/>
    <property type="evidence" value="ECO:0007669"/>
    <property type="project" value="TreeGrafter"/>
</dbReference>
<comment type="caution">
    <text evidence="8">The sequence shown here is derived from an EMBL/GenBank/DDBJ whole genome shotgun (WGS) entry which is preliminary data.</text>
</comment>
<comment type="subcellular location">
    <subcellularLocation>
        <location evidence="1">Nucleus</location>
    </subcellularLocation>
</comment>
<evidence type="ECO:0000256" key="7">
    <source>
        <dbReference type="ARBA" id="ARBA00023306"/>
    </source>
</evidence>
<evidence type="ECO:0000313" key="9">
    <source>
        <dbReference type="Proteomes" id="UP001168972"/>
    </source>
</evidence>
<dbReference type="PANTHER" id="PTHR12172:SF0">
    <property type="entry name" value="CELL CYCLE CHECKPOINT PROTEIN RAD17"/>
    <property type="match status" value="1"/>
</dbReference>
<keyword evidence="7" id="KW-0131">Cell cycle</keyword>
<proteinExistence type="inferred from homology"/>
<comment type="similarity">
    <text evidence="2">Belongs to the rad17/RAD24 family.</text>
</comment>
<dbReference type="Proteomes" id="UP001168972">
    <property type="component" value="Unassembled WGS sequence"/>
</dbReference>
<evidence type="ECO:0000313" key="8">
    <source>
        <dbReference type="EMBL" id="KAK0174832.1"/>
    </source>
</evidence>
<reference evidence="8" key="2">
    <citation type="submission" date="2023-03" db="EMBL/GenBank/DDBJ databases">
        <authorList>
            <person name="Inwood S.N."/>
            <person name="Skelly J.G."/>
            <person name="Guhlin J."/>
            <person name="Harrop T.W.R."/>
            <person name="Goldson S.G."/>
            <person name="Dearden P.K."/>
        </authorList>
    </citation>
    <scope>NUCLEOTIDE SEQUENCE</scope>
    <source>
        <strain evidence="8">Lincoln</strain>
        <tissue evidence="8">Whole body</tissue>
    </source>
</reference>
<evidence type="ECO:0000256" key="2">
    <source>
        <dbReference type="ARBA" id="ARBA00006168"/>
    </source>
</evidence>
<dbReference type="GO" id="GO:0003689">
    <property type="term" value="F:DNA clamp loader activity"/>
    <property type="evidence" value="ECO:0007669"/>
    <property type="project" value="TreeGrafter"/>
</dbReference>